<dbReference type="Gene3D" id="3.30.1360.20">
    <property type="entry name" value="Transcriptional coactivator/pterin dehydratase"/>
    <property type="match status" value="1"/>
</dbReference>
<dbReference type="CDD" id="cd00488">
    <property type="entry name" value="PCD_DCoH"/>
    <property type="match status" value="1"/>
</dbReference>
<dbReference type="GO" id="GO:0006729">
    <property type="term" value="P:tetrahydrobiopterin biosynthetic process"/>
    <property type="evidence" value="ECO:0007669"/>
    <property type="project" value="InterPro"/>
</dbReference>
<protein>
    <recommendedName>
        <fullName evidence="3">4a-hydroxytetrahydrobiopterin dehydratase</fullName>
        <ecNumber evidence="3">4.2.1.96</ecNumber>
    </recommendedName>
</protein>
<comment type="similarity">
    <text evidence="2">Belongs to the pterin-4-alpha-carbinolamine dehydratase family.</text>
</comment>
<dbReference type="SUPFAM" id="SSF55248">
    <property type="entry name" value="PCD-like"/>
    <property type="match status" value="1"/>
</dbReference>
<proteinExistence type="inferred from homology"/>
<accession>A0A6J6TPQ8</accession>
<sequence length="107" mass="11764">MMRDLLDDQRVEAFCADRPRWKSRGLMIVGDATAGTFMEAIDWVRRVAEAAEELDHHPDIDIRWCTLTFGLSTHSAGGLTELDLLLAERIDAIVDGVVPDAAGPATD</sequence>
<name>A0A6J6TPQ8_9ZZZZ</name>
<comment type="catalytic activity">
    <reaction evidence="1">
        <text>(4aS,6R)-4a-hydroxy-L-erythro-5,6,7,8-tetrahydrobiopterin = (6R)-L-erythro-6,7-dihydrobiopterin + H2O</text>
        <dbReference type="Rhea" id="RHEA:11920"/>
        <dbReference type="ChEBI" id="CHEBI:15377"/>
        <dbReference type="ChEBI" id="CHEBI:15642"/>
        <dbReference type="ChEBI" id="CHEBI:43120"/>
        <dbReference type="EC" id="4.2.1.96"/>
    </reaction>
</comment>
<gene>
    <name evidence="5" type="ORF">UFOPK2810_00757</name>
</gene>
<evidence type="ECO:0000256" key="2">
    <source>
        <dbReference type="ARBA" id="ARBA00006472"/>
    </source>
</evidence>
<keyword evidence="4" id="KW-0456">Lyase</keyword>
<evidence type="ECO:0000313" key="5">
    <source>
        <dbReference type="EMBL" id="CAB4749156.1"/>
    </source>
</evidence>
<dbReference type="InterPro" id="IPR036428">
    <property type="entry name" value="PCD_sf"/>
</dbReference>
<dbReference type="PANTHER" id="PTHR12599">
    <property type="entry name" value="PTERIN-4-ALPHA-CARBINOLAMINE DEHYDRATASE"/>
    <property type="match status" value="1"/>
</dbReference>
<evidence type="ECO:0000256" key="3">
    <source>
        <dbReference type="ARBA" id="ARBA00013252"/>
    </source>
</evidence>
<dbReference type="GO" id="GO:0008124">
    <property type="term" value="F:4-alpha-hydroxytetrahydrobiopterin dehydratase activity"/>
    <property type="evidence" value="ECO:0007669"/>
    <property type="project" value="UniProtKB-EC"/>
</dbReference>
<organism evidence="5">
    <name type="scientific">freshwater metagenome</name>
    <dbReference type="NCBI Taxonomy" id="449393"/>
    <lineage>
        <taxon>unclassified sequences</taxon>
        <taxon>metagenomes</taxon>
        <taxon>ecological metagenomes</taxon>
    </lineage>
</organism>
<dbReference type="EMBL" id="CAEZYZ010000110">
    <property type="protein sequence ID" value="CAB4749156.1"/>
    <property type="molecule type" value="Genomic_DNA"/>
</dbReference>
<dbReference type="InterPro" id="IPR001533">
    <property type="entry name" value="Pterin_deHydtase"/>
</dbReference>
<dbReference type="NCBIfam" id="NF002017">
    <property type="entry name" value="PRK00823.1-2"/>
    <property type="match status" value="1"/>
</dbReference>
<dbReference type="EC" id="4.2.1.96" evidence="3"/>
<reference evidence="5" key="1">
    <citation type="submission" date="2020-05" db="EMBL/GenBank/DDBJ databases">
        <authorList>
            <person name="Chiriac C."/>
            <person name="Salcher M."/>
            <person name="Ghai R."/>
            <person name="Kavagutti S V."/>
        </authorList>
    </citation>
    <scope>NUCLEOTIDE SEQUENCE</scope>
</reference>
<dbReference type="AlphaFoldDB" id="A0A6J6TPQ8"/>
<evidence type="ECO:0000256" key="4">
    <source>
        <dbReference type="ARBA" id="ARBA00023239"/>
    </source>
</evidence>
<dbReference type="PANTHER" id="PTHR12599:SF0">
    <property type="entry name" value="PTERIN-4-ALPHA-CARBINOLAMINE DEHYDRATASE"/>
    <property type="match status" value="1"/>
</dbReference>
<dbReference type="Pfam" id="PF01329">
    <property type="entry name" value="Pterin_4a"/>
    <property type="match status" value="1"/>
</dbReference>
<evidence type="ECO:0000256" key="1">
    <source>
        <dbReference type="ARBA" id="ARBA00001554"/>
    </source>
</evidence>